<dbReference type="GO" id="GO:0016926">
    <property type="term" value="P:protein desumoylation"/>
    <property type="evidence" value="ECO:0000318"/>
    <property type="project" value="GO_Central"/>
</dbReference>
<organism evidence="6 7">
    <name type="scientific">Caenorhabditis elegans</name>
    <dbReference type="NCBI Taxonomy" id="6239"/>
    <lineage>
        <taxon>Eukaryota</taxon>
        <taxon>Metazoa</taxon>
        <taxon>Ecdysozoa</taxon>
        <taxon>Nematoda</taxon>
        <taxon>Chromadorea</taxon>
        <taxon>Rhabditida</taxon>
        <taxon>Rhabditina</taxon>
        <taxon>Rhabditomorpha</taxon>
        <taxon>Rhabditoidea</taxon>
        <taxon>Rhabditidae</taxon>
        <taxon>Peloderinae</taxon>
        <taxon>Caenorhabditis</taxon>
    </lineage>
</organism>
<keyword evidence="3" id="KW-0378">Hydrolase</keyword>
<dbReference type="PANTHER" id="PTHR12606">
    <property type="entry name" value="SENTRIN/SUMO-SPECIFIC PROTEASE"/>
    <property type="match status" value="1"/>
</dbReference>
<dbReference type="GeneID" id="186900"/>
<name>O44984_CAEEL</name>
<evidence type="ECO:0000313" key="6">
    <source>
        <dbReference type="EMBL" id="CCD68628.1"/>
    </source>
</evidence>
<reference evidence="6 7" key="1">
    <citation type="journal article" date="1998" name="Science">
        <title>Genome sequence of the nematode C. elegans: a platform for investigating biology.</title>
        <authorList>
            <consortium name="The C. elegans sequencing consortium"/>
            <person name="Sulson J.E."/>
            <person name="Waterston R."/>
        </authorList>
    </citation>
    <scope>NUCLEOTIDE SEQUENCE [LARGE SCALE GENOMIC DNA]</scope>
    <source>
        <strain evidence="6 7">Bristol N2</strain>
    </source>
</reference>
<evidence type="ECO:0000256" key="1">
    <source>
        <dbReference type="ARBA" id="ARBA00005234"/>
    </source>
</evidence>
<dbReference type="HOGENOM" id="CLU_894981_0_0_1"/>
<dbReference type="GO" id="GO:0006508">
    <property type="term" value="P:proteolysis"/>
    <property type="evidence" value="ECO:0007669"/>
    <property type="project" value="UniProtKB-KW"/>
</dbReference>
<accession>O44984</accession>
<dbReference type="Gene3D" id="3.40.395.10">
    <property type="entry name" value="Adenoviral Proteinase, Chain A"/>
    <property type="match status" value="1"/>
</dbReference>
<dbReference type="RefSeq" id="NP_491952.1">
    <property type="nucleotide sequence ID" value="NM_059551.3"/>
</dbReference>
<proteinExistence type="inferred from homology"/>
<dbReference type="Reactome" id="R-CEL-6791226">
    <property type="pathway name" value="Major pathway of rRNA processing in the nucleolus and cytosol"/>
</dbReference>
<dbReference type="PIR" id="T32915">
    <property type="entry name" value="T32915"/>
</dbReference>
<dbReference type="PANTHER" id="PTHR12606:SF10">
    <property type="entry name" value="SENTRIN-SPECIFIC PROTEASE 5"/>
    <property type="match status" value="1"/>
</dbReference>
<dbReference type="Bgee" id="WBGene00006740">
    <property type="expression patterns" value="Expressed in germ line (C elegans) and 3 other cell types or tissues"/>
</dbReference>
<dbReference type="InterPro" id="IPR038765">
    <property type="entry name" value="Papain-like_cys_pep_sf"/>
</dbReference>
<dbReference type="FunCoup" id="O44984">
    <property type="interactions" value="148"/>
</dbReference>
<dbReference type="UCSC" id="K02F2.4">
    <property type="organism name" value="c. elegans"/>
</dbReference>
<dbReference type="EMBL" id="BX284601">
    <property type="protein sequence ID" value="CCD68628.1"/>
    <property type="molecule type" value="Genomic_DNA"/>
</dbReference>
<dbReference type="SUPFAM" id="SSF54001">
    <property type="entry name" value="Cysteine proteinases"/>
    <property type="match status" value="1"/>
</dbReference>
<dbReference type="AlphaFoldDB" id="O44984"/>
<dbReference type="OMA" id="IIEFYMC"/>
<evidence type="ECO:0000256" key="4">
    <source>
        <dbReference type="ARBA" id="ARBA00022807"/>
    </source>
</evidence>
<evidence type="ECO:0000256" key="2">
    <source>
        <dbReference type="ARBA" id="ARBA00022670"/>
    </source>
</evidence>
<dbReference type="GO" id="GO:0005634">
    <property type="term" value="C:nucleus"/>
    <property type="evidence" value="ECO:0000318"/>
    <property type="project" value="GO_Central"/>
</dbReference>
<dbReference type="PhylomeDB" id="O44984"/>
<dbReference type="PROSITE" id="PS50600">
    <property type="entry name" value="ULP_PROTEASE"/>
    <property type="match status" value="1"/>
</dbReference>
<sequence>MPHPKLTPKCEAPPEKRLAHLEIRFKDRRHIIPPLFHNGWVGRNEDRTLLNDTIIEFYMCDWMRLEVFDEATRASSHVFHSFFLPKIKTCFKDFKENPPRRSELANHYNRFFRSKNDAETFLKKDILLIPVHLDKPKHWFLVIVHNPSGAVRRISDVNILDATNKVKSRRLSRRITGHVNCDENAGECRIIIMDSLVHSKKYREVIDKTHDSTFDHIRLWLLMSAAATDVDMFCTRFRKVVCQKLPQQKNSVDCGIFMMAFAEYFTKYNTAWQSLPTDALADLKMDDDIKSLLNSETPRQRLDELFQSLKA</sequence>
<evidence type="ECO:0000313" key="8">
    <source>
        <dbReference type="WormBase" id="K02F2.4"/>
    </source>
</evidence>
<evidence type="ECO:0000313" key="7">
    <source>
        <dbReference type="Proteomes" id="UP000001940"/>
    </source>
</evidence>
<dbReference type="SMR" id="O44984"/>
<dbReference type="AGR" id="WB:WBGene00006740"/>
<dbReference type="Reactome" id="R-CEL-3065679">
    <property type="pathway name" value="SUMO is proteolytically processed"/>
</dbReference>
<dbReference type="MEROPS" id="C48.A10"/>
<dbReference type="InterPro" id="IPR003653">
    <property type="entry name" value="Peptidase_C48_C"/>
</dbReference>
<dbReference type="OrthoDB" id="442460at2759"/>
<protein>
    <submittedName>
        <fullName evidence="6">Ubiquitin-like protease family profile domain-containing protein</fullName>
    </submittedName>
</protein>
<keyword evidence="2" id="KW-0645">Protease</keyword>
<evidence type="ECO:0000259" key="5">
    <source>
        <dbReference type="PROSITE" id="PS50600"/>
    </source>
</evidence>
<dbReference type="Pfam" id="PF02902">
    <property type="entry name" value="Peptidase_C48"/>
    <property type="match status" value="1"/>
</dbReference>
<dbReference type="eggNOG" id="KOG0779">
    <property type="taxonomic scope" value="Eukaryota"/>
</dbReference>
<dbReference type="KEGG" id="cel:CELE_K02F2.4"/>
<dbReference type="STRING" id="6239.K02F2.4.1"/>
<keyword evidence="4" id="KW-0788">Thiol protease</keyword>
<feature type="domain" description="Ubiquitin-like protease family profile" evidence="5">
    <location>
        <begin position="21"/>
        <end position="265"/>
    </location>
</feature>
<comment type="similarity">
    <text evidence="1">Belongs to the peptidase C48 family.</text>
</comment>
<dbReference type="WormBase" id="K02F2.4">
    <property type="protein sequence ID" value="CE17156"/>
    <property type="gene ID" value="WBGene00006740"/>
    <property type="gene designation" value="ulp-5"/>
</dbReference>
<dbReference type="CTD" id="186900"/>
<dbReference type="GO" id="GO:0016929">
    <property type="term" value="F:deSUMOylase activity"/>
    <property type="evidence" value="ECO:0000318"/>
    <property type="project" value="GO_Central"/>
</dbReference>
<evidence type="ECO:0000256" key="3">
    <source>
        <dbReference type="ARBA" id="ARBA00022801"/>
    </source>
</evidence>
<dbReference type="InParanoid" id="O44984"/>
<dbReference type="PaxDb" id="6239-K02F2.4"/>
<keyword evidence="7" id="KW-1185">Reference proteome</keyword>
<gene>
    <name evidence="6 8" type="primary">ulp-5</name>
    <name evidence="8" type="synonym">tofu-3</name>
    <name evidence="6" type="ORF">CELE_K02F2.4</name>
    <name evidence="8" type="ORF">K02F2.4</name>
</gene>
<dbReference type="Proteomes" id="UP000001940">
    <property type="component" value="Chromosome I"/>
</dbReference>